<proteinExistence type="predicted"/>
<sequence length="203" mass="22389">MELETVKLEHVPARFAVHLALFRNVENADFLHKQLLSRNSDFEYGFVDASIVVSRLHLLSAVFRAVLNDANGALQTPNVHSEIVVSLSSSNNIAEAYRRYGISATTKDLLVVKVTKDGSLTSAQIAKHLDENVKGESLPVTDENIAAATNVPAVRKYYKLNGLNWLDGIKDQAEQRKEMDVGMDERCVNSLDFKLSNSLAGCS</sequence>
<evidence type="ECO:0000313" key="2">
    <source>
        <dbReference type="Proteomes" id="UP001163324"/>
    </source>
</evidence>
<accession>A0ACC0UZF4</accession>
<organism evidence="1 2">
    <name type="scientific">Trichothecium roseum</name>
    <dbReference type="NCBI Taxonomy" id="47278"/>
    <lineage>
        <taxon>Eukaryota</taxon>
        <taxon>Fungi</taxon>
        <taxon>Dikarya</taxon>
        <taxon>Ascomycota</taxon>
        <taxon>Pezizomycotina</taxon>
        <taxon>Sordariomycetes</taxon>
        <taxon>Hypocreomycetidae</taxon>
        <taxon>Hypocreales</taxon>
        <taxon>Hypocreales incertae sedis</taxon>
        <taxon>Trichothecium</taxon>
    </lineage>
</organism>
<name>A0ACC0UZF4_9HYPO</name>
<reference evidence="1" key="1">
    <citation type="submission" date="2022-10" db="EMBL/GenBank/DDBJ databases">
        <title>Complete Genome of Trichothecium roseum strain YXFP-22015, a Plant Pathogen Isolated from Citrus.</title>
        <authorList>
            <person name="Wang Y."/>
            <person name="Zhu L."/>
        </authorList>
    </citation>
    <scope>NUCLEOTIDE SEQUENCE</scope>
    <source>
        <strain evidence="1">YXFP-22015</strain>
    </source>
</reference>
<dbReference type="EMBL" id="CM047944">
    <property type="protein sequence ID" value="KAI9898862.1"/>
    <property type="molecule type" value="Genomic_DNA"/>
</dbReference>
<comment type="caution">
    <text evidence="1">The sequence shown here is derived from an EMBL/GenBank/DDBJ whole genome shotgun (WGS) entry which is preliminary data.</text>
</comment>
<dbReference type="Proteomes" id="UP001163324">
    <property type="component" value="Chromosome 5"/>
</dbReference>
<gene>
    <name evidence="1" type="ORF">N3K66_005323</name>
</gene>
<protein>
    <submittedName>
        <fullName evidence="1">Uncharacterized protein</fullName>
    </submittedName>
</protein>
<evidence type="ECO:0000313" key="1">
    <source>
        <dbReference type="EMBL" id="KAI9898862.1"/>
    </source>
</evidence>
<keyword evidence="2" id="KW-1185">Reference proteome</keyword>